<keyword evidence="1" id="KW-0732">Signal</keyword>
<evidence type="ECO:0000313" key="3">
    <source>
        <dbReference type="Proteomes" id="UP000729402"/>
    </source>
</evidence>
<feature type="signal peptide" evidence="1">
    <location>
        <begin position="1"/>
        <end position="25"/>
    </location>
</feature>
<accession>A0A8J5SMQ1</accession>
<reference evidence="2" key="2">
    <citation type="submission" date="2021-02" db="EMBL/GenBank/DDBJ databases">
        <authorList>
            <person name="Kimball J.A."/>
            <person name="Haas M.W."/>
            <person name="Macchietto M."/>
            <person name="Kono T."/>
            <person name="Duquette J."/>
            <person name="Shao M."/>
        </authorList>
    </citation>
    <scope>NUCLEOTIDE SEQUENCE</scope>
    <source>
        <tissue evidence="2">Fresh leaf tissue</tissue>
    </source>
</reference>
<evidence type="ECO:0000256" key="1">
    <source>
        <dbReference type="SAM" id="SignalP"/>
    </source>
</evidence>
<protein>
    <submittedName>
        <fullName evidence="2">Uncharacterized protein</fullName>
    </submittedName>
</protein>
<reference evidence="2" key="1">
    <citation type="journal article" date="2021" name="bioRxiv">
        <title>Whole Genome Assembly and Annotation of Northern Wild Rice, Zizania palustris L., Supports a Whole Genome Duplication in the Zizania Genus.</title>
        <authorList>
            <person name="Haas M."/>
            <person name="Kono T."/>
            <person name="Macchietto M."/>
            <person name="Millas R."/>
            <person name="McGilp L."/>
            <person name="Shao M."/>
            <person name="Duquette J."/>
            <person name="Hirsch C.N."/>
            <person name="Kimball J."/>
        </authorList>
    </citation>
    <scope>NUCLEOTIDE SEQUENCE</scope>
    <source>
        <tissue evidence="2">Fresh leaf tissue</tissue>
    </source>
</reference>
<name>A0A8J5SMQ1_ZIZPA</name>
<dbReference type="AlphaFoldDB" id="A0A8J5SMQ1"/>
<dbReference type="EMBL" id="JAAALK010000284">
    <property type="protein sequence ID" value="KAG8067642.1"/>
    <property type="molecule type" value="Genomic_DNA"/>
</dbReference>
<feature type="chain" id="PRO_5035271481" evidence="1">
    <location>
        <begin position="26"/>
        <end position="91"/>
    </location>
</feature>
<organism evidence="2 3">
    <name type="scientific">Zizania palustris</name>
    <name type="common">Northern wild rice</name>
    <dbReference type="NCBI Taxonomy" id="103762"/>
    <lineage>
        <taxon>Eukaryota</taxon>
        <taxon>Viridiplantae</taxon>
        <taxon>Streptophyta</taxon>
        <taxon>Embryophyta</taxon>
        <taxon>Tracheophyta</taxon>
        <taxon>Spermatophyta</taxon>
        <taxon>Magnoliopsida</taxon>
        <taxon>Liliopsida</taxon>
        <taxon>Poales</taxon>
        <taxon>Poaceae</taxon>
        <taxon>BOP clade</taxon>
        <taxon>Oryzoideae</taxon>
        <taxon>Oryzeae</taxon>
        <taxon>Zizaniinae</taxon>
        <taxon>Zizania</taxon>
    </lineage>
</organism>
<comment type="caution">
    <text evidence="2">The sequence shown here is derived from an EMBL/GenBank/DDBJ whole genome shotgun (WGS) entry which is preliminary data.</text>
</comment>
<gene>
    <name evidence="2" type="ORF">GUJ93_ZPchr0005g16122</name>
</gene>
<sequence length="91" mass="10523">MTFLVFHKITVTWMQLTLLNMGCQANPWECIESLMNLRYINELTMTIIGKEGMWLCAIFIVSQTLPDLYVMCTLCPYRIIVTIMLAIADQV</sequence>
<proteinExistence type="predicted"/>
<keyword evidence="3" id="KW-1185">Reference proteome</keyword>
<dbReference type="Proteomes" id="UP000729402">
    <property type="component" value="Unassembled WGS sequence"/>
</dbReference>
<evidence type="ECO:0000313" key="2">
    <source>
        <dbReference type="EMBL" id="KAG8067642.1"/>
    </source>
</evidence>